<feature type="transmembrane region" description="Helical" evidence="7">
    <location>
        <begin position="12"/>
        <end position="33"/>
    </location>
</feature>
<evidence type="ECO:0000256" key="3">
    <source>
        <dbReference type="ARBA" id="ARBA00022475"/>
    </source>
</evidence>
<sequence>MLDFFESNKIELIYAVIVIIGVFILRFLTGVLHKRVVLAEEKRFPGMKSNAITLIKRILNSLWLVLGLMALIFLFFAEAYKKLQDDFKIIIYLGIVAVITIVAASSVNLWFRRAIERKTVENEDPTAFKFLRYVVVFTVYTLGLLIALLAFPSLKGVAQTALGGAGVIALIAGVASQEALANLVGGVFIISFKPFRIGDIIKVTDTMVGTVTDITLRHTILRNFENKMIVIPNAIINKEKIVNYDIGDIKICERIEFEISYESDLDLAKKIMQEVCESHPLILDNRSEIDVLDGKPIVRTALVSINASTLSVRAWCWARNYSDSFNLRCDILEQVKKRFDVEGIDLAYPHTTVVFKDEELFKNKKPEG</sequence>
<protein>
    <submittedName>
        <fullName evidence="10">Mechanosensitive ion channel family protein</fullName>
    </submittedName>
</protein>
<feature type="domain" description="Mechanosensitive ion channel MscS C-terminal" evidence="9">
    <location>
        <begin position="255"/>
        <end position="345"/>
    </location>
</feature>
<dbReference type="Proteomes" id="UP001139462">
    <property type="component" value="Unassembled WGS sequence"/>
</dbReference>
<comment type="subcellular location">
    <subcellularLocation>
        <location evidence="1">Cell membrane</location>
        <topology evidence="1">Multi-pass membrane protein</topology>
    </subcellularLocation>
</comment>
<dbReference type="AlphaFoldDB" id="A0A9X1R2F9"/>
<dbReference type="Pfam" id="PF21082">
    <property type="entry name" value="MS_channel_3rd"/>
    <property type="match status" value="1"/>
</dbReference>
<dbReference type="SUPFAM" id="SSF82689">
    <property type="entry name" value="Mechanosensitive channel protein MscS (YggB), C-terminal domain"/>
    <property type="match status" value="1"/>
</dbReference>
<dbReference type="GO" id="GO:0008381">
    <property type="term" value="F:mechanosensitive monoatomic ion channel activity"/>
    <property type="evidence" value="ECO:0007669"/>
    <property type="project" value="InterPro"/>
</dbReference>
<evidence type="ECO:0000313" key="11">
    <source>
        <dbReference type="Proteomes" id="UP001139462"/>
    </source>
</evidence>
<feature type="transmembrane region" description="Helical" evidence="7">
    <location>
        <begin position="54"/>
        <end position="77"/>
    </location>
</feature>
<feature type="transmembrane region" description="Helical" evidence="7">
    <location>
        <begin position="89"/>
        <end position="110"/>
    </location>
</feature>
<feature type="transmembrane region" description="Helical" evidence="7">
    <location>
        <begin position="130"/>
        <end position="151"/>
    </location>
</feature>
<comment type="caution">
    <text evidence="10">The sequence shown here is derived from an EMBL/GenBank/DDBJ whole genome shotgun (WGS) entry which is preliminary data.</text>
</comment>
<dbReference type="SUPFAM" id="SSF50182">
    <property type="entry name" value="Sm-like ribonucleoproteins"/>
    <property type="match status" value="1"/>
</dbReference>
<keyword evidence="3" id="KW-1003">Cell membrane</keyword>
<evidence type="ECO:0000313" key="10">
    <source>
        <dbReference type="EMBL" id="MCG2429819.1"/>
    </source>
</evidence>
<evidence type="ECO:0000256" key="4">
    <source>
        <dbReference type="ARBA" id="ARBA00022692"/>
    </source>
</evidence>
<evidence type="ECO:0000256" key="7">
    <source>
        <dbReference type="SAM" id="Phobius"/>
    </source>
</evidence>
<dbReference type="InterPro" id="IPR006685">
    <property type="entry name" value="MscS_channel_2nd"/>
</dbReference>
<keyword evidence="5 7" id="KW-1133">Transmembrane helix</keyword>
<keyword evidence="4 7" id="KW-0812">Transmembrane</keyword>
<evidence type="ECO:0000256" key="1">
    <source>
        <dbReference type="ARBA" id="ARBA00004651"/>
    </source>
</evidence>
<dbReference type="InterPro" id="IPR045275">
    <property type="entry name" value="MscS_archaea/bacteria_type"/>
</dbReference>
<name>A0A9X1R2F9_9FLAO</name>
<dbReference type="PANTHER" id="PTHR30221:SF1">
    <property type="entry name" value="SMALL-CONDUCTANCE MECHANOSENSITIVE CHANNEL"/>
    <property type="match status" value="1"/>
</dbReference>
<organism evidence="10 11">
    <name type="scientific">Aequorivita xiaoshiensis</name>
    <dbReference type="NCBI Taxonomy" id="2874476"/>
    <lineage>
        <taxon>Bacteria</taxon>
        <taxon>Pseudomonadati</taxon>
        <taxon>Bacteroidota</taxon>
        <taxon>Flavobacteriia</taxon>
        <taxon>Flavobacteriales</taxon>
        <taxon>Flavobacteriaceae</taxon>
        <taxon>Aequorivita</taxon>
    </lineage>
</organism>
<dbReference type="GO" id="GO:0005886">
    <property type="term" value="C:plasma membrane"/>
    <property type="evidence" value="ECO:0007669"/>
    <property type="project" value="UniProtKB-SubCell"/>
</dbReference>
<dbReference type="EMBL" id="JAIRBB010000001">
    <property type="protein sequence ID" value="MCG2429819.1"/>
    <property type="molecule type" value="Genomic_DNA"/>
</dbReference>
<evidence type="ECO:0000256" key="2">
    <source>
        <dbReference type="ARBA" id="ARBA00008017"/>
    </source>
</evidence>
<gene>
    <name evidence="10" type="ORF">K8344_01705</name>
</gene>
<comment type="similarity">
    <text evidence="2">Belongs to the MscS (TC 1.A.23) family.</text>
</comment>
<evidence type="ECO:0000256" key="6">
    <source>
        <dbReference type="ARBA" id="ARBA00023136"/>
    </source>
</evidence>
<dbReference type="Gene3D" id="1.10.287.1260">
    <property type="match status" value="1"/>
</dbReference>
<feature type="transmembrane region" description="Helical" evidence="7">
    <location>
        <begin position="163"/>
        <end position="192"/>
    </location>
</feature>
<dbReference type="RefSeq" id="WP_237606558.1">
    <property type="nucleotide sequence ID" value="NZ_JAIRBB010000001.1"/>
</dbReference>
<reference evidence="10" key="1">
    <citation type="submission" date="2021-09" db="EMBL/GenBank/DDBJ databases">
        <title>Genome of Aequorivita sp. strain F64183.</title>
        <authorList>
            <person name="Wang Y."/>
        </authorList>
    </citation>
    <scope>NUCLEOTIDE SEQUENCE</scope>
    <source>
        <strain evidence="10">F64183</strain>
    </source>
</reference>
<dbReference type="InterPro" id="IPR011066">
    <property type="entry name" value="MscS_channel_C_sf"/>
</dbReference>
<evidence type="ECO:0000259" key="8">
    <source>
        <dbReference type="Pfam" id="PF00924"/>
    </source>
</evidence>
<dbReference type="InterPro" id="IPR049278">
    <property type="entry name" value="MS_channel_C"/>
</dbReference>
<keyword evidence="6 7" id="KW-0472">Membrane</keyword>
<dbReference type="PANTHER" id="PTHR30221">
    <property type="entry name" value="SMALL-CONDUCTANCE MECHANOSENSITIVE CHANNEL"/>
    <property type="match status" value="1"/>
</dbReference>
<accession>A0A9X1R2F9</accession>
<evidence type="ECO:0000256" key="5">
    <source>
        <dbReference type="ARBA" id="ARBA00022989"/>
    </source>
</evidence>
<feature type="domain" description="Mechanosensitive ion channel MscS" evidence="8">
    <location>
        <begin position="180"/>
        <end position="244"/>
    </location>
</feature>
<dbReference type="Gene3D" id="3.30.70.100">
    <property type="match status" value="1"/>
</dbReference>
<evidence type="ECO:0000259" key="9">
    <source>
        <dbReference type="Pfam" id="PF21082"/>
    </source>
</evidence>
<dbReference type="Gene3D" id="2.30.30.60">
    <property type="match status" value="1"/>
</dbReference>
<dbReference type="Pfam" id="PF00924">
    <property type="entry name" value="MS_channel_2nd"/>
    <property type="match status" value="1"/>
</dbReference>
<dbReference type="InterPro" id="IPR023408">
    <property type="entry name" value="MscS_beta-dom_sf"/>
</dbReference>
<keyword evidence="11" id="KW-1185">Reference proteome</keyword>
<proteinExistence type="inferred from homology"/>
<dbReference type="InterPro" id="IPR010920">
    <property type="entry name" value="LSM_dom_sf"/>
</dbReference>